<organism evidence="1 2">
    <name type="scientific">Corynebacterium variabile</name>
    <dbReference type="NCBI Taxonomy" id="1727"/>
    <lineage>
        <taxon>Bacteria</taxon>
        <taxon>Bacillati</taxon>
        <taxon>Actinomycetota</taxon>
        <taxon>Actinomycetes</taxon>
        <taxon>Mycobacteriales</taxon>
        <taxon>Corynebacteriaceae</taxon>
        <taxon>Corynebacterium</taxon>
    </lineage>
</organism>
<dbReference type="OrthoDB" id="4420706at2"/>
<evidence type="ECO:0000313" key="1">
    <source>
        <dbReference type="EMBL" id="CUU66463.1"/>
    </source>
</evidence>
<dbReference type="InterPro" id="IPR019660">
    <property type="entry name" value="Put_sensory_transdc_reg_YbjN"/>
</dbReference>
<dbReference type="Pfam" id="PF10722">
    <property type="entry name" value="YbjN"/>
    <property type="match status" value="1"/>
</dbReference>
<name>A0A0X2NLV2_9CORY</name>
<reference evidence="2" key="1">
    <citation type="submission" date="2015-11" db="EMBL/GenBank/DDBJ databases">
        <authorList>
            <person name="Dugat-Bony E."/>
        </authorList>
    </citation>
    <scope>NUCLEOTIDE SEQUENCE [LARGE SCALE GENOMIC DNA]</scope>
    <source>
        <strain evidence="2">Mu292</strain>
    </source>
</reference>
<accession>A0A0X2NLV2</accession>
<dbReference type="EMBL" id="FAUH01000011">
    <property type="protein sequence ID" value="CUU66463.1"/>
    <property type="molecule type" value="Genomic_DNA"/>
</dbReference>
<sequence>MSDTDQDHRDFRADDLGAAVPDMVLRRLTRHRLMDALEASDVVYTVDRDREISSRWDAGRIWFEVTGKDGNLLSVTGCWDGWLPDYRRDELLEACNAWNERMFFPNAYVIVDGDGDERVFANHTVDYAFGVTDEQLYQHITTAVAVTNSLFDQLREQFPEALEH</sequence>
<protein>
    <submittedName>
        <fullName evidence="1">Putative bacterial sensory transduction regulator</fullName>
    </submittedName>
</protein>
<evidence type="ECO:0000313" key="2">
    <source>
        <dbReference type="Proteomes" id="UP000182498"/>
    </source>
</evidence>
<gene>
    <name evidence="1" type="ORF">CVAR292_01807</name>
</gene>
<dbReference type="RefSeq" id="WP_073884237.1">
    <property type="nucleotide sequence ID" value="NZ_FAUH01000011.1"/>
</dbReference>
<dbReference type="Proteomes" id="UP000182498">
    <property type="component" value="Unassembled WGS sequence"/>
</dbReference>
<proteinExistence type="predicted"/>
<dbReference type="AlphaFoldDB" id="A0A0X2NLV2"/>
<keyword evidence="2" id="KW-1185">Reference proteome</keyword>